<dbReference type="GO" id="GO:0052745">
    <property type="term" value="F:inositol phosphate phosphatase activity"/>
    <property type="evidence" value="ECO:0007669"/>
    <property type="project" value="TreeGrafter"/>
</dbReference>
<protein>
    <recommendedName>
        <fullName evidence="5">Multiple inositol polyphosphate phosphatase 1</fullName>
        <ecNumber evidence="4">3.1.3.62</ecNumber>
        <ecNumber evidence="3">3.1.3.80</ecNumber>
    </recommendedName>
    <alternativeName>
        <fullName evidence="11">2,3-bisphosphoglycerate 3-phosphatase</fullName>
    </alternativeName>
</protein>
<evidence type="ECO:0000313" key="17">
    <source>
        <dbReference type="EMBL" id="KAH0810375.1"/>
    </source>
</evidence>
<gene>
    <name evidence="17" type="ORF">GEV33_012415</name>
</gene>
<dbReference type="CDD" id="cd07061">
    <property type="entry name" value="HP_HAP_like"/>
    <property type="match status" value="1"/>
</dbReference>
<dbReference type="InterPro" id="IPR029033">
    <property type="entry name" value="His_PPase_superfam"/>
</dbReference>
<comment type="similarity">
    <text evidence="2">Belongs to the histidine acid phosphatase family. MINPP1 subfamily.</text>
</comment>
<comment type="subcellular location">
    <subcellularLocation>
        <location evidence="1">Cell membrane</location>
    </subcellularLocation>
</comment>
<evidence type="ECO:0000256" key="13">
    <source>
        <dbReference type="ARBA" id="ARBA00043671"/>
    </source>
</evidence>
<name>A0A8J6H952_TENMO</name>
<dbReference type="PANTHER" id="PTHR20963">
    <property type="entry name" value="MULTIPLE INOSITOL POLYPHOSPHATE PHOSPHATASE-RELATED"/>
    <property type="match status" value="1"/>
</dbReference>
<keyword evidence="18" id="KW-1185">Reference proteome</keyword>
<dbReference type="Gene3D" id="3.40.50.1240">
    <property type="entry name" value="Phosphoglycerate mutase-like"/>
    <property type="match status" value="1"/>
</dbReference>
<evidence type="ECO:0000256" key="9">
    <source>
        <dbReference type="ARBA" id="ARBA00023136"/>
    </source>
</evidence>
<dbReference type="Proteomes" id="UP000719412">
    <property type="component" value="Unassembled WGS sequence"/>
</dbReference>
<evidence type="ECO:0000256" key="2">
    <source>
        <dbReference type="ARBA" id="ARBA00008422"/>
    </source>
</evidence>
<dbReference type="EC" id="3.1.3.80" evidence="3"/>
<dbReference type="SUPFAM" id="SSF53254">
    <property type="entry name" value="Phosphoglycerate mutase-like"/>
    <property type="match status" value="1"/>
</dbReference>
<evidence type="ECO:0000256" key="16">
    <source>
        <dbReference type="SAM" id="MobiDB-lite"/>
    </source>
</evidence>
<evidence type="ECO:0000256" key="12">
    <source>
        <dbReference type="ARBA" id="ARBA00043668"/>
    </source>
</evidence>
<evidence type="ECO:0000256" key="8">
    <source>
        <dbReference type="ARBA" id="ARBA00022801"/>
    </source>
</evidence>
<dbReference type="EC" id="3.1.3.62" evidence="4"/>
<dbReference type="PANTHER" id="PTHR20963:SF8">
    <property type="entry name" value="MULTIPLE INOSITOL POLYPHOSPHATE PHOSPHATASE 1"/>
    <property type="match status" value="1"/>
</dbReference>
<evidence type="ECO:0000256" key="4">
    <source>
        <dbReference type="ARBA" id="ARBA00013040"/>
    </source>
</evidence>
<keyword evidence="10" id="KW-0325">Glycoprotein</keyword>
<comment type="catalytic activity">
    <reaction evidence="15">
        <text>(2R)-2,3-bisphosphoglycerate + H2O = (2R)-2-phosphoglycerate + phosphate</text>
        <dbReference type="Rhea" id="RHEA:27381"/>
        <dbReference type="ChEBI" id="CHEBI:15377"/>
        <dbReference type="ChEBI" id="CHEBI:43474"/>
        <dbReference type="ChEBI" id="CHEBI:58248"/>
        <dbReference type="ChEBI" id="CHEBI:58289"/>
        <dbReference type="EC" id="3.1.3.80"/>
    </reaction>
    <physiologicalReaction direction="left-to-right" evidence="15">
        <dbReference type="Rhea" id="RHEA:27382"/>
    </physiologicalReaction>
</comment>
<keyword evidence="6" id="KW-1003">Cell membrane</keyword>
<sequence length="805" mass="94899">MTGRNRLLVVFTNGRNYPSWPEECRQYQPNGLSRDDGKRPDGMTLVPWIKGQLLVWDVTVVDTLADSYVLKSSEVSGSAAEMACKRKHSKYSSIISSNYVFKGLAFETLGPWTLARIAVFLVLSIIGLRAQYTQPYDRDRNEPYDRQNQQYDRQNQYDRPNQSYDRGNPQYGQNYDRQNPSHGQYDRNNPPPYDRDRQYNSQYNQSQYGRQNQSQYGPQGPPYDNRDQYNRNRDPYDNRNQYHVTNHDQYGNRDQYDRNRDQYGTNRDQYGGNRDQYGGNRDQYGGNRDQNGGNRDQYGGNRDQYGGNRDQYGGNRDQYNRNRDQYHTGNRDDQSGPQYGTPLFDTNDDCCQDYCYAKDEQPYLNFATKTAYQIVFGKGNNQQHRVPECSPIQFWSINRHGTRYPSARSINRLRQLSRVHDEIIKNYDERRSFPDKGRLCPEDLDLFRRWRWNETVNDRNSNALTSQGIMDMKFLARRYASKFEDLMREPYSENTYSFQYTDTDRTHDSYQAYIEGLFKNNAYQVHANVFNTDRLIKPTKSCNAWIRNVEENPETLNEYMRFKHMQEYQQMVRDVFRRLGFRYSLNDSVISDMYDMCRYEKSWDLDRPSPWCMVFNKEQLKLLEYAEDLKYYYKGGYGNELNGKVGCPPLKDLYEKFEATVNSGNNNGNKVTVFFTHSITIQTFLTAMGIAKDYQPLTAENYYQQQRRKWRTSTIDPVASNLAAVLYECRGGERHRVMFFLNEVPVEYPECSVGLCNWSTVKSKLQYSAENCNMEFCDRSAAAALPRNYLIYLISVIAIFFSLRH</sequence>
<evidence type="ECO:0000256" key="7">
    <source>
        <dbReference type="ARBA" id="ARBA00022729"/>
    </source>
</evidence>
<dbReference type="Pfam" id="PF00328">
    <property type="entry name" value="His_Phos_2"/>
    <property type="match status" value="1"/>
</dbReference>
<feature type="compositionally biased region" description="Low complexity" evidence="16">
    <location>
        <begin position="146"/>
        <end position="159"/>
    </location>
</feature>
<comment type="catalytic activity">
    <reaction evidence="13">
        <text>1D-myo-inositol 1,2,4,5,6-pentakisphosphate + H2O = 1D-myo-inositol 1,2,5,6-tetrakisphosphate + phosphate</text>
        <dbReference type="Rhea" id="RHEA:77115"/>
        <dbReference type="ChEBI" id="CHEBI:15377"/>
        <dbReference type="ChEBI" id="CHEBI:43474"/>
        <dbReference type="ChEBI" id="CHEBI:57798"/>
        <dbReference type="ChEBI" id="CHEBI:195535"/>
        <dbReference type="EC" id="3.1.3.62"/>
    </reaction>
    <physiologicalReaction direction="left-to-right" evidence="13">
        <dbReference type="Rhea" id="RHEA:77116"/>
    </physiologicalReaction>
</comment>
<comment type="catalytic activity">
    <reaction evidence="12">
        <text>1D-myo-inositol 1,2,5,6-tetrakisphosphate + H2O = 1D-myo-inositol 1,2,6-trisphosphate + phosphate</text>
        <dbReference type="Rhea" id="RHEA:77119"/>
        <dbReference type="ChEBI" id="CHEBI:15377"/>
        <dbReference type="ChEBI" id="CHEBI:43474"/>
        <dbReference type="ChEBI" id="CHEBI:195535"/>
        <dbReference type="ChEBI" id="CHEBI:195537"/>
        <dbReference type="EC" id="3.1.3.62"/>
    </reaction>
    <physiologicalReaction direction="left-to-right" evidence="12">
        <dbReference type="Rhea" id="RHEA:77120"/>
    </physiologicalReaction>
</comment>
<dbReference type="GO" id="GO:0034417">
    <property type="term" value="F:bisphosphoglycerate 3-phosphatase activity"/>
    <property type="evidence" value="ECO:0007669"/>
    <property type="project" value="UniProtKB-EC"/>
</dbReference>
<feature type="region of interest" description="Disordered" evidence="16">
    <location>
        <begin position="136"/>
        <end position="341"/>
    </location>
</feature>
<dbReference type="EMBL" id="JABDTM020027518">
    <property type="protein sequence ID" value="KAH0810375.1"/>
    <property type="molecule type" value="Genomic_DNA"/>
</dbReference>
<keyword evidence="8" id="KW-0378">Hydrolase</keyword>
<evidence type="ECO:0000256" key="10">
    <source>
        <dbReference type="ARBA" id="ARBA00023180"/>
    </source>
</evidence>
<proteinExistence type="inferred from homology"/>
<feature type="compositionally biased region" description="Low complexity" evidence="16">
    <location>
        <begin position="199"/>
        <end position="217"/>
    </location>
</feature>
<dbReference type="InterPro" id="IPR000560">
    <property type="entry name" value="His_Pase_clade-2"/>
</dbReference>
<evidence type="ECO:0000256" key="5">
    <source>
        <dbReference type="ARBA" id="ARBA00018097"/>
    </source>
</evidence>
<evidence type="ECO:0000256" key="15">
    <source>
        <dbReference type="ARBA" id="ARBA00043832"/>
    </source>
</evidence>
<dbReference type="GO" id="GO:0003993">
    <property type="term" value="F:acid phosphatase activity"/>
    <property type="evidence" value="ECO:0007669"/>
    <property type="project" value="TreeGrafter"/>
</dbReference>
<evidence type="ECO:0000256" key="6">
    <source>
        <dbReference type="ARBA" id="ARBA00022475"/>
    </source>
</evidence>
<reference evidence="17" key="2">
    <citation type="submission" date="2021-08" db="EMBL/GenBank/DDBJ databases">
        <authorList>
            <person name="Eriksson T."/>
        </authorList>
    </citation>
    <scope>NUCLEOTIDE SEQUENCE</scope>
    <source>
        <strain evidence="17">Stoneville</strain>
        <tissue evidence="17">Whole head</tissue>
    </source>
</reference>
<feature type="compositionally biased region" description="Basic and acidic residues" evidence="16">
    <location>
        <begin position="250"/>
        <end position="261"/>
    </location>
</feature>
<feature type="compositionally biased region" description="Basic and acidic residues" evidence="16">
    <location>
        <begin position="318"/>
        <end position="334"/>
    </location>
</feature>
<evidence type="ECO:0000256" key="14">
    <source>
        <dbReference type="ARBA" id="ARBA00043691"/>
    </source>
</evidence>
<comment type="catalytic activity">
    <reaction evidence="14">
        <text>1D-myo-inositol hexakisphosphate + H2O = 1D-myo-inositol 1,2,4,5,6-pentakisphosphate + phosphate</text>
        <dbReference type="Rhea" id="RHEA:16989"/>
        <dbReference type="ChEBI" id="CHEBI:15377"/>
        <dbReference type="ChEBI" id="CHEBI:43474"/>
        <dbReference type="ChEBI" id="CHEBI:57798"/>
        <dbReference type="ChEBI" id="CHEBI:58130"/>
        <dbReference type="EC" id="3.1.3.62"/>
    </reaction>
    <physiologicalReaction direction="left-to-right" evidence="14">
        <dbReference type="Rhea" id="RHEA:16990"/>
    </physiologicalReaction>
</comment>
<evidence type="ECO:0000313" key="18">
    <source>
        <dbReference type="Proteomes" id="UP000719412"/>
    </source>
</evidence>
<feature type="compositionally biased region" description="Basic and acidic residues" evidence="16">
    <location>
        <begin position="136"/>
        <end position="145"/>
    </location>
</feature>
<dbReference type="FunFam" id="3.40.50.1240:FF:000014">
    <property type="entry name" value="Multiple inositol polyphosphate phosphatase 1"/>
    <property type="match status" value="1"/>
</dbReference>
<dbReference type="GO" id="GO:0005886">
    <property type="term" value="C:plasma membrane"/>
    <property type="evidence" value="ECO:0007669"/>
    <property type="project" value="UniProtKB-SubCell"/>
</dbReference>
<comment type="caution">
    <text evidence="17">The sequence shown here is derived from an EMBL/GenBank/DDBJ whole genome shotgun (WGS) entry which is preliminary data.</text>
</comment>
<dbReference type="AlphaFoldDB" id="A0A8J6H952"/>
<reference evidence="17" key="1">
    <citation type="journal article" date="2020" name="J Insects Food Feed">
        <title>The yellow mealworm (Tenebrio molitor) genome: a resource for the emerging insects as food and feed industry.</title>
        <authorList>
            <person name="Eriksson T."/>
            <person name="Andere A."/>
            <person name="Kelstrup H."/>
            <person name="Emery V."/>
            <person name="Picard C."/>
        </authorList>
    </citation>
    <scope>NUCLEOTIDE SEQUENCE</scope>
    <source>
        <strain evidence="17">Stoneville</strain>
        <tissue evidence="17">Whole head</tissue>
    </source>
</reference>
<feature type="compositionally biased region" description="Low complexity" evidence="16">
    <location>
        <begin position="282"/>
        <end position="297"/>
    </location>
</feature>
<evidence type="ECO:0000256" key="3">
    <source>
        <dbReference type="ARBA" id="ARBA00012976"/>
    </source>
</evidence>
<feature type="compositionally biased region" description="Polar residues" evidence="16">
    <location>
        <begin position="160"/>
        <end position="182"/>
    </location>
</feature>
<keyword evidence="9" id="KW-0472">Membrane</keyword>
<organism evidence="17 18">
    <name type="scientific">Tenebrio molitor</name>
    <name type="common">Yellow mealworm beetle</name>
    <dbReference type="NCBI Taxonomy" id="7067"/>
    <lineage>
        <taxon>Eukaryota</taxon>
        <taxon>Metazoa</taxon>
        <taxon>Ecdysozoa</taxon>
        <taxon>Arthropoda</taxon>
        <taxon>Hexapoda</taxon>
        <taxon>Insecta</taxon>
        <taxon>Pterygota</taxon>
        <taxon>Neoptera</taxon>
        <taxon>Endopterygota</taxon>
        <taxon>Coleoptera</taxon>
        <taxon>Polyphaga</taxon>
        <taxon>Cucujiformia</taxon>
        <taxon>Tenebrionidae</taxon>
        <taxon>Tenebrio</taxon>
    </lineage>
</organism>
<accession>A0A8J6H952</accession>
<feature type="compositionally biased region" description="Basic and acidic residues" evidence="16">
    <location>
        <begin position="224"/>
        <end position="237"/>
    </location>
</feature>
<evidence type="ECO:0000256" key="1">
    <source>
        <dbReference type="ARBA" id="ARBA00004236"/>
    </source>
</evidence>
<keyword evidence="7" id="KW-0732">Signal</keyword>
<evidence type="ECO:0000256" key="11">
    <source>
        <dbReference type="ARBA" id="ARBA00031642"/>
    </source>
</evidence>